<dbReference type="CDD" id="cd22789">
    <property type="entry name" value="BORCS5-like"/>
    <property type="match status" value="1"/>
</dbReference>
<comment type="subcellular location">
    <subcellularLocation>
        <location evidence="1">Lysosome membrane</location>
        <topology evidence="1">Lipid-anchor</topology>
        <orientation evidence="1">Cytoplasmic side</orientation>
    </subcellularLocation>
</comment>
<evidence type="ECO:0000313" key="8">
    <source>
        <dbReference type="WBParaSite" id="ALUE_0000627301-mRNA-1"/>
    </source>
</evidence>
<dbReference type="WBParaSite" id="ALUE_0000627301-mRNA-1">
    <property type="protein sequence ID" value="ALUE_0000627301-mRNA-1"/>
    <property type="gene ID" value="ALUE_0000627301"/>
</dbReference>
<dbReference type="GO" id="GO:0098574">
    <property type="term" value="C:cytoplasmic side of lysosomal membrane"/>
    <property type="evidence" value="ECO:0007669"/>
    <property type="project" value="TreeGrafter"/>
</dbReference>
<dbReference type="GO" id="GO:0032418">
    <property type="term" value="P:lysosome localization"/>
    <property type="evidence" value="ECO:0007669"/>
    <property type="project" value="InterPro"/>
</dbReference>
<keyword evidence="4" id="KW-0472">Membrane</keyword>
<dbReference type="Proteomes" id="UP000036681">
    <property type="component" value="Unplaced"/>
</dbReference>
<dbReference type="GO" id="GO:1903744">
    <property type="term" value="P:positive regulation of anterograde synaptic vesicle transport"/>
    <property type="evidence" value="ECO:0007669"/>
    <property type="project" value="TreeGrafter"/>
</dbReference>
<comment type="similarity">
    <text evidence="2">Belongs to the BORCS5 family.</text>
</comment>
<evidence type="ECO:0000256" key="3">
    <source>
        <dbReference type="ARBA" id="ARBA00022300"/>
    </source>
</evidence>
<evidence type="ECO:0000256" key="4">
    <source>
        <dbReference type="ARBA" id="ARBA00023136"/>
    </source>
</evidence>
<dbReference type="PANTHER" id="PTHR31634">
    <property type="entry name" value="BLOC-1-RELATED COMPLEX SUBUNIT 5"/>
    <property type="match status" value="1"/>
</dbReference>
<keyword evidence="6" id="KW-0449">Lipoprotein</keyword>
<dbReference type="InterPro" id="IPR018780">
    <property type="entry name" value="TBORCS5"/>
</dbReference>
<dbReference type="PANTHER" id="PTHR31634:SF2">
    <property type="entry name" value="BLOC-1-RELATED COMPLEX SUBUNIT 5"/>
    <property type="match status" value="1"/>
</dbReference>
<evidence type="ECO:0000256" key="6">
    <source>
        <dbReference type="ARBA" id="ARBA00023288"/>
    </source>
</evidence>
<proteinExistence type="inferred from homology"/>
<organism evidence="7 8">
    <name type="scientific">Ascaris lumbricoides</name>
    <name type="common">Giant roundworm</name>
    <dbReference type="NCBI Taxonomy" id="6252"/>
    <lineage>
        <taxon>Eukaryota</taxon>
        <taxon>Metazoa</taxon>
        <taxon>Ecdysozoa</taxon>
        <taxon>Nematoda</taxon>
        <taxon>Chromadorea</taxon>
        <taxon>Rhabditida</taxon>
        <taxon>Spirurina</taxon>
        <taxon>Ascaridomorpha</taxon>
        <taxon>Ascaridoidea</taxon>
        <taxon>Ascarididae</taxon>
        <taxon>Ascaris</taxon>
    </lineage>
</organism>
<dbReference type="AlphaFoldDB" id="A0A0M3HU48"/>
<evidence type="ECO:0000256" key="5">
    <source>
        <dbReference type="ARBA" id="ARBA00023228"/>
    </source>
</evidence>
<evidence type="ECO:0000256" key="1">
    <source>
        <dbReference type="ARBA" id="ARBA00004122"/>
    </source>
</evidence>
<dbReference type="Pfam" id="PF10158">
    <property type="entry name" value="LOH1CR12"/>
    <property type="match status" value="1"/>
</dbReference>
<dbReference type="GO" id="GO:0072384">
    <property type="term" value="P:organelle transport along microtubule"/>
    <property type="evidence" value="ECO:0007669"/>
    <property type="project" value="TreeGrafter"/>
</dbReference>
<evidence type="ECO:0000313" key="7">
    <source>
        <dbReference type="Proteomes" id="UP000036681"/>
    </source>
</evidence>
<dbReference type="GO" id="GO:0030672">
    <property type="term" value="C:synaptic vesicle membrane"/>
    <property type="evidence" value="ECO:0007669"/>
    <property type="project" value="TreeGrafter"/>
</dbReference>
<keyword evidence="5" id="KW-0458">Lysosome</keyword>
<sequence>MTSVPRLICLNHTLTTRDRDWIAHQLPKECIAIPREHLPDPDSENLPSGISRQETPAELEKRWTDVGVDRIPLKFASLRGAQGWDGQLGKGMGNEQSGANGGGGAGGVSTSLSFLAGKKEKDLLKRSGQVVVVRPGSDQLPNPADDEIVKRFKEIPKFYPVLRSALNQASLRDPPDITMKIGPRPILRFACRLQDHLAQCALAVATEQDALTAVIKNVEYALSSITSKVTERKKRFDRLAGELQRARELQTQIINVRFLLQDLVPCVETLNEILPVEERLPSLNLGRVLERTPVMSSGESSPEQGTMSHALWLTETVATSAISNNLHIEPVEELTVIDKPSTPQHRP</sequence>
<protein>
    <recommendedName>
        <fullName evidence="3">BLOC-1-related complex subunit 5</fullName>
    </recommendedName>
</protein>
<name>A0A0M3HU48_ASCLU</name>
<evidence type="ECO:0000256" key="2">
    <source>
        <dbReference type="ARBA" id="ARBA00010235"/>
    </source>
</evidence>
<accession>A0A0M3HU48</accession>
<dbReference type="GO" id="GO:0099078">
    <property type="term" value="C:BORC complex"/>
    <property type="evidence" value="ECO:0007669"/>
    <property type="project" value="TreeGrafter"/>
</dbReference>
<reference evidence="8" key="1">
    <citation type="submission" date="2017-02" db="UniProtKB">
        <authorList>
            <consortium name="WormBaseParasite"/>
        </authorList>
    </citation>
    <scope>IDENTIFICATION</scope>
</reference>
<keyword evidence="7" id="KW-1185">Reference proteome</keyword>